<dbReference type="Proteomes" id="UP000633219">
    <property type="component" value="Unassembled WGS sequence"/>
</dbReference>
<dbReference type="PANTHER" id="PTHR43569">
    <property type="entry name" value="AMIDOHYDROLASE"/>
    <property type="match status" value="1"/>
</dbReference>
<keyword evidence="4" id="KW-1185">Reference proteome</keyword>
<dbReference type="Gene3D" id="3.20.20.140">
    <property type="entry name" value="Metal-dependent hydrolases"/>
    <property type="match status" value="1"/>
</dbReference>
<dbReference type="RefSeq" id="WP_201657160.1">
    <property type="nucleotide sequence ID" value="NZ_JAEQNC010000005.1"/>
</dbReference>
<dbReference type="InterPro" id="IPR006680">
    <property type="entry name" value="Amidohydro-rel"/>
</dbReference>
<gene>
    <name evidence="3" type="ORF">JJB09_10390</name>
</gene>
<protein>
    <submittedName>
        <fullName evidence="3">Amidohydrolase</fullName>
    </submittedName>
</protein>
<dbReference type="InterPro" id="IPR032466">
    <property type="entry name" value="Metal_Hydrolase"/>
</dbReference>
<sequence length="281" mass="31050">MIVDTHLHIVDQSALSYPWLAGAGALNRSFSYDDYAREARRLGITASMHMEVDVAAGDIEKETDYITGIAAREGSLIVGAIASCRPEDKGFAAYLESIRSRSIIKGLRRILHEMPDELSESPMFRENIRRLAGTGLTFDLVVLPRQLPKAIALIDLNPDVQFVLDHCGVPDIKGGGLEPWRSHMTEIAKRPNVVGKLSGIVAYTDLETWTLESIRPYAEHTISSFGFDRMIWGSDWPVCTRAGTLSTWVGATYALLEGCSKEEKAKLLSGNANKLWDLKVS</sequence>
<organism evidence="3 4">
    <name type="scientific">Rhizobium setariae</name>
    <dbReference type="NCBI Taxonomy" id="2801340"/>
    <lineage>
        <taxon>Bacteria</taxon>
        <taxon>Pseudomonadati</taxon>
        <taxon>Pseudomonadota</taxon>
        <taxon>Alphaproteobacteria</taxon>
        <taxon>Hyphomicrobiales</taxon>
        <taxon>Rhizobiaceae</taxon>
        <taxon>Rhizobium/Agrobacterium group</taxon>
        <taxon>Rhizobium</taxon>
    </lineage>
</organism>
<dbReference type="InterPro" id="IPR052350">
    <property type="entry name" value="Metallo-dep_Lactonases"/>
</dbReference>
<evidence type="ECO:0000313" key="3">
    <source>
        <dbReference type="EMBL" id="MBL0372437.1"/>
    </source>
</evidence>
<dbReference type="EMBL" id="JAEQNC010000005">
    <property type="protein sequence ID" value="MBL0372437.1"/>
    <property type="molecule type" value="Genomic_DNA"/>
</dbReference>
<dbReference type="Pfam" id="PF04909">
    <property type="entry name" value="Amidohydro_2"/>
    <property type="match status" value="1"/>
</dbReference>
<dbReference type="PANTHER" id="PTHR43569:SF2">
    <property type="entry name" value="AMIDOHYDROLASE-RELATED DOMAIN-CONTAINING PROTEIN"/>
    <property type="match status" value="1"/>
</dbReference>
<comment type="similarity">
    <text evidence="1">Belongs to the metallo-dependent hydrolases superfamily.</text>
</comment>
<proteinExistence type="inferred from homology"/>
<name>A0A936YPG3_9HYPH</name>
<dbReference type="SUPFAM" id="SSF51556">
    <property type="entry name" value="Metallo-dependent hydrolases"/>
    <property type="match status" value="1"/>
</dbReference>
<reference evidence="3" key="1">
    <citation type="submission" date="2021-01" db="EMBL/GenBank/DDBJ databases">
        <title>Rhizobium sp. strain KVB221 16S ribosomal RNA gene Genome sequencing and assembly.</title>
        <authorList>
            <person name="Kang M."/>
        </authorList>
    </citation>
    <scope>NUCLEOTIDE SEQUENCE</scope>
    <source>
        <strain evidence="3">KVB221</strain>
    </source>
</reference>
<evidence type="ECO:0000256" key="1">
    <source>
        <dbReference type="ARBA" id="ARBA00038310"/>
    </source>
</evidence>
<dbReference type="GO" id="GO:0016787">
    <property type="term" value="F:hydrolase activity"/>
    <property type="evidence" value="ECO:0007669"/>
    <property type="project" value="InterPro"/>
</dbReference>
<evidence type="ECO:0000313" key="4">
    <source>
        <dbReference type="Proteomes" id="UP000633219"/>
    </source>
</evidence>
<feature type="domain" description="Amidohydrolase-related" evidence="2">
    <location>
        <begin position="3"/>
        <end position="278"/>
    </location>
</feature>
<accession>A0A936YPG3</accession>
<evidence type="ECO:0000259" key="2">
    <source>
        <dbReference type="Pfam" id="PF04909"/>
    </source>
</evidence>
<comment type="caution">
    <text evidence="3">The sequence shown here is derived from an EMBL/GenBank/DDBJ whole genome shotgun (WGS) entry which is preliminary data.</text>
</comment>
<dbReference type="AlphaFoldDB" id="A0A936YPG3"/>